<dbReference type="InterPro" id="IPR012904">
    <property type="entry name" value="OGG_N"/>
</dbReference>
<evidence type="ECO:0000256" key="5">
    <source>
        <dbReference type="ARBA" id="ARBA00023204"/>
    </source>
</evidence>
<name>A0A140LE64_9FIRM</name>
<dbReference type="STRING" id="520764.AN618_01770"/>
<dbReference type="SMART" id="SM00478">
    <property type="entry name" value="ENDO3c"/>
    <property type="match status" value="1"/>
</dbReference>
<gene>
    <name evidence="11" type="primary">alkA_1</name>
    <name evidence="11" type="ORF">AN618_01770</name>
</gene>
<keyword evidence="3" id="KW-0227">DNA damage</keyword>
<evidence type="ECO:0000256" key="2">
    <source>
        <dbReference type="ARBA" id="ARBA00012720"/>
    </source>
</evidence>
<dbReference type="InterPro" id="IPR011257">
    <property type="entry name" value="DNA_glycosylase"/>
</dbReference>
<evidence type="ECO:0000256" key="1">
    <source>
        <dbReference type="ARBA" id="ARBA00010679"/>
    </source>
</evidence>
<dbReference type="GO" id="GO:0006284">
    <property type="term" value="P:base-excision repair"/>
    <property type="evidence" value="ECO:0007669"/>
    <property type="project" value="InterPro"/>
</dbReference>
<keyword evidence="7" id="KW-0511">Multifunctional enzyme</keyword>
<dbReference type="InParanoid" id="A0A140LE64"/>
<proteinExistence type="inferred from homology"/>
<organism evidence="11 12">
    <name type="scientific">Fervidicola ferrireducens</name>
    <dbReference type="NCBI Taxonomy" id="520764"/>
    <lineage>
        <taxon>Bacteria</taxon>
        <taxon>Bacillati</taxon>
        <taxon>Bacillota</taxon>
        <taxon>Clostridia</taxon>
        <taxon>Thermosediminibacterales</taxon>
        <taxon>Thermosediminibacteraceae</taxon>
        <taxon>Fervidicola</taxon>
    </lineage>
</organism>
<comment type="caution">
    <text evidence="11">The sequence shown here is derived from an EMBL/GenBank/DDBJ whole genome shotgun (WGS) entry which is preliminary data.</text>
</comment>
<dbReference type="AlphaFoldDB" id="A0A140LE64"/>
<evidence type="ECO:0000256" key="7">
    <source>
        <dbReference type="ARBA" id="ARBA00023268"/>
    </source>
</evidence>
<evidence type="ECO:0000256" key="8">
    <source>
        <dbReference type="ARBA" id="ARBA00023295"/>
    </source>
</evidence>
<protein>
    <recommendedName>
        <fullName evidence="2">DNA-(apurinic or apyrimidinic site) lyase</fullName>
        <ecNumber evidence="2">4.2.99.18</ecNumber>
    </recommendedName>
</protein>
<keyword evidence="8 11" id="KW-0326">Glycosidase</keyword>
<dbReference type="Pfam" id="PF07934">
    <property type="entry name" value="OGG_N"/>
    <property type="match status" value="1"/>
</dbReference>
<dbReference type="SUPFAM" id="SSF48150">
    <property type="entry name" value="DNA-glycosylase"/>
    <property type="match status" value="1"/>
</dbReference>
<dbReference type="Proteomes" id="UP000070427">
    <property type="component" value="Unassembled WGS sequence"/>
</dbReference>
<dbReference type="GO" id="GO:0140078">
    <property type="term" value="F:class I DNA-(apurinic or apyrimidinic site) endonuclease activity"/>
    <property type="evidence" value="ECO:0007669"/>
    <property type="project" value="UniProtKB-EC"/>
</dbReference>
<dbReference type="InterPro" id="IPR052054">
    <property type="entry name" value="Oxidative_DNA_repair_enzyme"/>
</dbReference>
<evidence type="ECO:0000256" key="3">
    <source>
        <dbReference type="ARBA" id="ARBA00022763"/>
    </source>
</evidence>
<comment type="catalytic activity">
    <reaction evidence="9">
        <text>2'-deoxyribonucleotide-(2'-deoxyribose 5'-phosphate)-2'-deoxyribonucleotide-DNA = a 3'-end 2'-deoxyribonucleotide-(2,3-dehydro-2,3-deoxyribose 5'-phosphate)-DNA + a 5'-end 5'-phospho-2'-deoxyribonucleoside-DNA + H(+)</text>
        <dbReference type="Rhea" id="RHEA:66592"/>
        <dbReference type="Rhea" id="RHEA-COMP:13180"/>
        <dbReference type="Rhea" id="RHEA-COMP:16897"/>
        <dbReference type="Rhea" id="RHEA-COMP:17067"/>
        <dbReference type="ChEBI" id="CHEBI:15378"/>
        <dbReference type="ChEBI" id="CHEBI:136412"/>
        <dbReference type="ChEBI" id="CHEBI:157695"/>
        <dbReference type="ChEBI" id="CHEBI:167181"/>
        <dbReference type="EC" id="4.2.99.18"/>
    </reaction>
</comment>
<keyword evidence="12" id="KW-1185">Reference proteome</keyword>
<evidence type="ECO:0000313" key="12">
    <source>
        <dbReference type="Proteomes" id="UP000070427"/>
    </source>
</evidence>
<keyword evidence="5" id="KW-0234">DNA repair</keyword>
<sequence>MKEVTLVFERGETALEITFTGIQPFSLEVVAECGQAFRWNRMEDGGYLGVVGNLVIKAYQEEDTLRVLTNGGEESIEIIRDYFDLGRDYRDIEEKLCAFPELTPAVKFCSGNRILHQQPWETLISFILSANNSIPNIKRTIERMARCFGIPVELEGETYYTFPTPEVLASLSESQIRDTRCGFRGRYIIEAARMVAAGDIDLEKLKDLTTEEARQLLMRIPGVGRKVADCVLLFSLRRFDAFPVDVWIKRVVEYLYFGGREVPVKEILDFAEKRFGNLAGFVQQYLYHYTRTCWGDIQARFKRI</sequence>
<keyword evidence="4 11" id="KW-0378">Hydrolase</keyword>
<dbReference type="SUPFAM" id="SSF55945">
    <property type="entry name" value="TATA-box binding protein-like"/>
    <property type="match status" value="1"/>
</dbReference>
<dbReference type="InterPro" id="IPR003265">
    <property type="entry name" value="HhH-GPD_domain"/>
</dbReference>
<dbReference type="RefSeq" id="WP_066350888.1">
    <property type="nucleotide sequence ID" value="NZ_LOED01000001.1"/>
</dbReference>
<dbReference type="Gene3D" id="1.10.340.30">
    <property type="entry name" value="Hypothetical protein, domain 2"/>
    <property type="match status" value="1"/>
</dbReference>
<dbReference type="InterPro" id="IPR023170">
    <property type="entry name" value="HhH_base_excis_C"/>
</dbReference>
<keyword evidence="6" id="KW-0456">Lyase</keyword>
<dbReference type="OrthoDB" id="9798522at2"/>
<dbReference type="PANTHER" id="PTHR10242:SF2">
    <property type="entry name" value="N-GLYCOSYLASE_DNA LYASE"/>
    <property type="match status" value="1"/>
</dbReference>
<accession>A0A140LE64</accession>
<feature type="domain" description="HhH-GPD" evidence="10">
    <location>
        <begin position="128"/>
        <end position="291"/>
    </location>
</feature>
<dbReference type="GO" id="GO:0008534">
    <property type="term" value="F:oxidized purine nucleobase lesion DNA N-glycosylase activity"/>
    <property type="evidence" value="ECO:0007669"/>
    <property type="project" value="InterPro"/>
</dbReference>
<evidence type="ECO:0000256" key="9">
    <source>
        <dbReference type="ARBA" id="ARBA00044632"/>
    </source>
</evidence>
<dbReference type="EMBL" id="LOED01000001">
    <property type="protein sequence ID" value="KXG78839.1"/>
    <property type="molecule type" value="Genomic_DNA"/>
</dbReference>
<dbReference type="PATRIC" id="fig|520764.3.peg.185"/>
<dbReference type="EC" id="4.2.99.18" evidence="2"/>
<dbReference type="GO" id="GO:0006289">
    <property type="term" value="P:nucleotide-excision repair"/>
    <property type="evidence" value="ECO:0007669"/>
    <property type="project" value="InterPro"/>
</dbReference>
<dbReference type="GO" id="GO:0003684">
    <property type="term" value="F:damaged DNA binding"/>
    <property type="evidence" value="ECO:0007669"/>
    <property type="project" value="InterPro"/>
</dbReference>
<dbReference type="Pfam" id="PF00730">
    <property type="entry name" value="HhH-GPD"/>
    <property type="match status" value="1"/>
</dbReference>
<comment type="similarity">
    <text evidence="1">Belongs to the type-1 OGG1 family.</text>
</comment>
<evidence type="ECO:0000256" key="4">
    <source>
        <dbReference type="ARBA" id="ARBA00022801"/>
    </source>
</evidence>
<dbReference type="Gene3D" id="3.30.310.260">
    <property type="match status" value="1"/>
</dbReference>
<evidence type="ECO:0000313" key="11">
    <source>
        <dbReference type="EMBL" id="KXG78839.1"/>
    </source>
</evidence>
<evidence type="ECO:0000256" key="6">
    <source>
        <dbReference type="ARBA" id="ARBA00023239"/>
    </source>
</evidence>
<dbReference type="PANTHER" id="PTHR10242">
    <property type="entry name" value="8-OXOGUANINE DNA GLYCOSYLASE"/>
    <property type="match status" value="1"/>
</dbReference>
<dbReference type="CDD" id="cd00056">
    <property type="entry name" value="ENDO3c"/>
    <property type="match status" value="1"/>
</dbReference>
<evidence type="ECO:0000259" key="10">
    <source>
        <dbReference type="SMART" id="SM00478"/>
    </source>
</evidence>
<reference evidence="11 12" key="1">
    <citation type="submission" date="2015-12" db="EMBL/GenBank/DDBJ databases">
        <title>Draft genome sequnece of Fervidicola ferrireducens strain Y170.</title>
        <authorList>
            <person name="Patel B.K."/>
        </authorList>
    </citation>
    <scope>NUCLEOTIDE SEQUENCE [LARGE SCALE GENOMIC DNA]</scope>
    <source>
        <strain evidence="11 12">Y170</strain>
    </source>
</reference>
<dbReference type="Gene3D" id="1.10.1670.10">
    <property type="entry name" value="Helix-hairpin-Helix base-excision DNA repair enzymes (C-terminal)"/>
    <property type="match status" value="1"/>
</dbReference>